<organism evidence="1 2">
    <name type="scientific">Sciurus carolinensis</name>
    <name type="common">Eastern gray squirrel</name>
    <dbReference type="NCBI Taxonomy" id="30640"/>
    <lineage>
        <taxon>Eukaryota</taxon>
        <taxon>Metazoa</taxon>
        <taxon>Chordata</taxon>
        <taxon>Craniata</taxon>
        <taxon>Vertebrata</taxon>
        <taxon>Euteleostomi</taxon>
        <taxon>Mammalia</taxon>
        <taxon>Eutheria</taxon>
        <taxon>Euarchontoglires</taxon>
        <taxon>Glires</taxon>
        <taxon>Rodentia</taxon>
        <taxon>Sciuromorpha</taxon>
        <taxon>Sciuridae</taxon>
        <taxon>Sciurinae</taxon>
        <taxon>Sciurini</taxon>
        <taxon>Sciurus</taxon>
    </lineage>
</organism>
<dbReference type="PANTHER" id="PTHR47148:SF1">
    <property type="entry name" value="CYTOCHROME C OXIDASE ASSEMBLY FACTOR 1 HOMOLOG"/>
    <property type="match status" value="1"/>
</dbReference>
<keyword evidence="2" id="KW-1185">Reference proteome</keyword>
<dbReference type="InterPro" id="IPR014807">
    <property type="entry name" value="Coa1"/>
</dbReference>
<dbReference type="Proteomes" id="UP001166674">
    <property type="component" value="Unassembled WGS sequence"/>
</dbReference>
<evidence type="ECO:0000313" key="1">
    <source>
        <dbReference type="EMBL" id="MBZ3885667.1"/>
    </source>
</evidence>
<dbReference type="PANTHER" id="PTHR47148">
    <property type="entry name" value="CYTOCHROME C OXIDASE ASSEMBLY FACTOR 1 HOMOLOG"/>
    <property type="match status" value="1"/>
</dbReference>
<dbReference type="EMBL" id="JAATJV010401790">
    <property type="protein sequence ID" value="MBZ3885667.1"/>
    <property type="molecule type" value="Genomic_DNA"/>
</dbReference>
<proteinExistence type="predicted"/>
<gene>
    <name evidence="1" type="ORF">SUZIE_184090</name>
</gene>
<protein>
    <submittedName>
        <fullName evidence="1">Cytochrome c oxidase assembly factor 1-like protein</fullName>
    </submittedName>
</protein>
<dbReference type="GO" id="GO:0032981">
    <property type="term" value="P:mitochondrial respiratory chain complex I assembly"/>
    <property type="evidence" value="ECO:0007669"/>
    <property type="project" value="TreeGrafter"/>
</dbReference>
<reference evidence="1" key="1">
    <citation type="submission" date="2020-03" db="EMBL/GenBank/DDBJ databases">
        <title>Studies in the Genomics of Life Span.</title>
        <authorList>
            <person name="Glass D."/>
        </authorList>
    </citation>
    <scope>NUCLEOTIDE SEQUENCE</scope>
    <source>
        <strain evidence="1">SUZIE</strain>
        <tissue evidence="1">Muscle</tissue>
    </source>
</reference>
<sequence length="98" mass="11152">MALEQLHSHPEALEALGTPLHVHYLQLPSKHNFVDITVAWLKIPVSGSKSEGHVYTRSTRVAPFQRWQLQEVVLELKDGQKIPLFMVSEKNGDIVKKE</sequence>
<comment type="caution">
    <text evidence="1">The sequence shown here is derived from an EMBL/GenBank/DDBJ whole genome shotgun (WGS) entry which is preliminary data.</text>
</comment>
<dbReference type="AlphaFoldDB" id="A0AA41N8C2"/>
<accession>A0AA41N8C2</accession>
<dbReference type="Pfam" id="PF08695">
    <property type="entry name" value="Coa1"/>
    <property type="match status" value="1"/>
</dbReference>
<dbReference type="GO" id="GO:0033617">
    <property type="term" value="P:mitochondrial respiratory chain complex IV assembly"/>
    <property type="evidence" value="ECO:0007669"/>
    <property type="project" value="TreeGrafter"/>
</dbReference>
<evidence type="ECO:0000313" key="2">
    <source>
        <dbReference type="Proteomes" id="UP001166674"/>
    </source>
</evidence>
<dbReference type="GO" id="GO:0005743">
    <property type="term" value="C:mitochondrial inner membrane"/>
    <property type="evidence" value="ECO:0007669"/>
    <property type="project" value="TreeGrafter"/>
</dbReference>
<name>A0AA41N8C2_SCICA</name>